<dbReference type="Pfam" id="PF03413">
    <property type="entry name" value="PepSY"/>
    <property type="match status" value="1"/>
</dbReference>
<dbReference type="InterPro" id="IPR025711">
    <property type="entry name" value="PepSY"/>
</dbReference>
<dbReference type="Proteomes" id="UP000680045">
    <property type="component" value="Unassembled WGS sequence"/>
</dbReference>
<protein>
    <submittedName>
        <fullName evidence="2">PepSY domain-containing protein</fullName>
    </submittedName>
</protein>
<accession>A0A941J6X5</accession>
<comment type="caution">
    <text evidence="2">The sequence shown here is derived from an EMBL/GenBank/DDBJ whole genome shotgun (WGS) entry which is preliminary data.</text>
</comment>
<evidence type="ECO:0000259" key="1">
    <source>
        <dbReference type="Pfam" id="PF03413"/>
    </source>
</evidence>
<sequence length="106" mass="11678">MTYEMTVKTKEGYQDVDVDAEKGEILSQEMEDGDDADMSTQQAVETAKVSSDQAEKIALKAVDGQVTDMELDSENGTFVYELEIKQGLKEYDVVVDATTGKVLKTN</sequence>
<dbReference type="EMBL" id="JAGTPW010000023">
    <property type="protein sequence ID" value="MBR8645045.1"/>
    <property type="molecule type" value="Genomic_DNA"/>
</dbReference>
<dbReference type="AlphaFoldDB" id="A0A941J6X5"/>
<feature type="domain" description="PepSY" evidence="1">
    <location>
        <begin position="48"/>
        <end position="105"/>
    </location>
</feature>
<evidence type="ECO:0000313" key="3">
    <source>
        <dbReference type="Proteomes" id="UP000680045"/>
    </source>
</evidence>
<proteinExistence type="predicted"/>
<dbReference type="Gene3D" id="3.10.450.40">
    <property type="match status" value="1"/>
</dbReference>
<reference evidence="2" key="1">
    <citation type="submission" date="2021-04" db="EMBL/GenBank/DDBJ databases">
        <title>Whole genome sequencing of Enterococci isolates from hospitalized patients.</title>
        <authorList>
            <person name="Ogoti B.M."/>
            <person name="Onyambu F.G."/>
        </authorList>
    </citation>
    <scope>NUCLEOTIDE SEQUENCE</scope>
    <source>
        <strain evidence="2">242</strain>
    </source>
</reference>
<name>A0A941J6X5_9BACI</name>
<evidence type="ECO:0000313" key="2">
    <source>
        <dbReference type="EMBL" id="MBR8645045.1"/>
    </source>
</evidence>
<gene>
    <name evidence="2" type="ORF">KEH51_14575</name>
</gene>
<organism evidence="2 3">
    <name type="scientific">Peribacillus frigoritolerans</name>
    <dbReference type="NCBI Taxonomy" id="450367"/>
    <lineage>
        <taxon>Bacteria</taxon>
        <taxon>Bacillati</taxon>
        <taxon>Bacillota</taxon>
        <taxon>Bacilli</taxon>
        <taxon>Bacillales</taxon>
        <taxon>Bacillaceae</taxon>
        <taxon>Peribacillus</taxon>
    </lineage>
</organism>